<feature type="binding site" evidence="12">
    <location>
        <position position="324"/>
    </location>
    <ligand>
        <name>Zn(2+)</name>
        <dbReference type="ChEBI" id="CHEBI:29105"/>
        <note>catalytic</note>
    </ligand>
</feature>
<dbReference type="Gene3D" id="3.30.980.10">
    <property type="entry name" value="Threonyl-trna Synthetase, Chain A, domain 2"/>
    <property type="match status" value="1"/>
</dbReference>
<evidence type="ECO:0000256" key="4">
    <source>
        <dbReference type="ARBA" id="ARBA00022598"/>
    </source>
</evidence>
<dbReference type="AlphaFoldDB" id="A0A0Q1B1Z2"/>
<keyword evidence="7 12" id="KW-0862">Zinc</keyword>
<keyword evidence="10 12" id="KW-0030">Aminoacyl-tRNA synthetase</keyword>
<dbReference type="InterPro" id="IPR004154">
    <property type="entry name" value="Anticodon-bd"/>
</dbReference>
<protein>
    <recommendedName>
        <fullName evidence="12">Threonine--tRNA ligase</fullName>
        <ecNumber evidence="12">6.1.1.3</ecNumber>
    </recommendedName>
    <alternativeName>
        <fullName evidence="12">Threonyl-tRNA synthetase</fullName>
        <shortName evidence="12">ThrRS</shortName>
    </alternativeName>
</protein>
<feature type="domain" description="Aminoacyl-transfer RNA synthetases class-II family profile" evidence="13">
    <location>
        <begin position="257"/>
        <end position="561"/>
    </location>
</feature>
<dbReference type="InterPro" id="IPR045864">
    <property type="entry name" value="aa-tRNA-synth_II/BPL/LPL"/>
</dbReference>
<dbReference type="GO" id="GO:0005524">
    <property type="term" value="F:ATP binding"/>
    <property type="evidence" value="ECO:0007669"/>
    <property type="project" value="UniProtKB-UniRule"/>
</dbReference>
<proteinExistence type="inferred from homology"/>
<dbReference type="CDD" id="cd00771">
    <property type="entry name" value="ThrRS_core"/>
    <property type="match status" value="1"/>
</dbReference>
<keyword evidence="6 12" id="KW-0547">Nucleotide-binding</keyword>
<dbReference type="Gene3D" id="2.20.28.30">
    <property type="entry name" value="RNA polymerase ii, chain L"/>
    <property type="match status" value="1"/>
</dbReference>
<feature type="binding site" evidence="12">
    <location>
        <position position="538"/>
    </location>
    <ligand>
        <name>Zn(2+)</name>
        <dbReference type="ChEBI" id="CHEBI:29105"/>
        <note>catalytic</note>
    </ligand>
</feature>
<evidence type="ECO:0000313" key="14">
    <source>
        <dbReference type="EMBL" id="KQB33795.1"/>
    </source>
</evidence>
<dbReference type="CDD" id="cd00860">
    <property type="entry name" value="ThrRS_anticodon"/>
    <property type="match status" value="1"/>
</dbReference>
<comment type="similarity">
    <text evidence="2 12">Belongs to the class-II aminoacyl-tRNA synthetase family.</text>
</comment>
<keyword evidence="12" id="KW-0963">Cytoplasm</keyword>
<dbReference type="HAMAP" id="MF_00184">
    <property type="entry name" value="Thr_tRNA_synth"/>
    <property type="match status" value="1"/>
</dbReference>
<comment type="cofactor">
    <cofactor evidence="12">
        <name>Zn(2+)</name>
        <dbReference type="ChEBI" id="CHEBI:29105"/>
    </cofactor>
    <text evidence="12">Binds 1 zinc ion per subunit.</text>
</comment>
<dbReference type="OrthoDB" id="372136at2157"/>
<comment type="subunit">
    <text evidence="12">Homodimer.</text>
</comment>
<evidence type="ECO:0000256" key="7">
    <source>
        <dbReference type="ARBA" id="ARBA00022833"/>
    </source>
</evidence>
<keyword evidence="5 12" id="KW-0479">Metal-binding</keyword>
<evidence type="ECO:0000259" key="13">
    <source>
        <dbReference type="PROSITE" id="PS50862"/>
    </source>
</evidence>
<dbReference type="SUPFAM" id="SSF52954">
    <property type="entry name" value="Class II aaRS ABD-related"/>
    <property type="match status" value="1"/>
</dbReference>
<dbReference type="InterPro" id="IPR006195">
    <property type="entry name" value="aa-tRNA-synth_II"/>
</dbReference>
<evidence type="ECO:0000256" key="6">
    <source>
        <dbReference type="ARBA" id="ARBA00022741"/>
    </source>
</evidence>
<evidence type="ECO:0000256" key="12">
    <source>
        <dbReference type="HAMAP-Rule" id="MF_00184"/>
    </source>
</evidence>
<dbReference type="FunFam" id="3.30.930.10:FF:000002">
    <property type="entry name" value="Threonine--tRNA ligase"/>
    <property type="match status" value="2"/>
</dbReference>
<evidence type="ECO:0000256" key="3">
    <source>
        <dbReference type="ARBA" id="ARBA00022555"/>
    </source>
</evidence>
<accession>A0A0Q1B1Z2</accession>
<dbReference type="InterPro" id="IPR036621">
    <property type="entry name" value="Anticodon-bd_dom_sf"/>
</dbReference>
<dbReference type="InterPro" id="IPR047246">
    <property type="entry name" value="ThrRS_anticodon"/>
</dbReference>
<dbReference type="SMART" id="SM00834">
    <property type="entry name" value="CxxC_CXXC_SSSS"/>
    <property type="match status" value="1"/>
</dbReference>
<dbReference type="Gene3D" id="3.30.930.10">
    <property type="entry name" value="Bira Bifunctional Protein, Domain 2"/>
    <property type="match status" value="1"/>
</dbReference>
<evidence type="ECO:0000256" key="5">
    <source>
        <dbReference type="ARBA" id="ARBA00022723"/>
    </source>
</evidence>
<feature type="binding site" evidence="12">
    <location>
        <position position="375"/>
    </location>
    <ligand>
        <name>Zn(2+)</name>
        <dbReference type="ChEBI" id="CHEBI:29105"/>
        <note>catalytic</note>
    </ligand>
</feature>
<dbReference type="InterPro" id="IPR018163">
    <property type="entry name" value="Thr/Ala-tRNA-synth_IIc_edit"/>
</dbReference>
<dbReference type="GO" id="GO:0000049">
    <property type="term" value="F:tRNA binding"/>
    <property type="evidence" value="ECO:0007669"/>
    <property type="project" value="UniProtKB-KW"/>
</dbReference>
<dbReference type="SUPFAM" id="SSF55681">
    <property type="entry name" value="Class II aaRS and biotin synthetases"/>
    <property type="match status" value="1"/>
</dbReference>
<evidence type="ECO:0000256" key="9">
    <source>
        <dbReference type="ARBA" id="ARBA00022917"/>
    </source>
</evidence>
<evidence type="ECO:0000256" key="8">
    <source>
        <dbReference type="ARBA" id="ARBA00022840"/>
    </source>
</evidence>
<dbReference type="SUPFAM" id="SSF55186">
    <property type="entry name" value="ThrRS/AlaRS common domain"/>
    <property type="match status" value="1"/>
</dbReference>
<dbReference type="Pfam" id="PF03129">
    <property type="entry name" value="HGTP_anticodon"/>
    <property type="match status" value="1"/>
</dbReference>
<evidence type="ECO:0000256" key="2">
    <source>
        <dbReference type="ARBA" id="ARBA00008226"/>
    </source>
</evidence>
<dbReference type="InterPro" id="IPR013429">
    <property type="entry name" value="Regulatory_FmdB_Zinc_ribbon"/>
</dbReference>
<dbReference type="GO" id="GO:0046872">
    <property type="term" value="F:metal ion binding"/>
    <property type="evidence" value="ECO:0007669"/>
    <property type="project" value="UniProtKB-KW"/>
</dbReference>
<evidence type="ECO:0000256" key="11">
    <source>
        <dbReference type="ARBA" id="ARBA00049515"/>
    </source>
</evidence>
<sequence length="667" mass="77101">MNSNITARIEKGQRYSDIISDRAKHLIIAAKQDGVLHDLDDTASESGEVELINIYSDDGLKILRHSTAHLLANAIVDLYPGAKPNTSNEDSDVFYYDFDMPPISVDDFPKIEEKMREIASKNLKIEKIRQDKNAMLEIFKDNPYKIDKINENLKDGEISNIYRQGNYIEFCRGPHVPSTGYIKAFKLLSVASTNYEGDINKQKMVRIYGTSFPDQKMLKDFLQRREEAMKRDHRKIGQEMDLFLFDERAPGFPFYTPNGAIIRNELINYMRELNEKNGWEDVWTPHAYRDIIWKESGHYDKYKNDMFLFKLSNGDDYGLKPMNCPGHIAIYQRSVHSYREMPIKYSEAGTVYRYEKSGEMGGLTRPRAFTIDDGHGFLRPDQIFDEVSSLIKIIPDVFRTIMGESEISYDLSTIDKSNPQNYLLSYICRDCGEKFEMRAASGVLKCPKCGSTNLEVDFSMWDNATDNLRSALEDLNLKYKENPGDAAFYGPKIDIHVKDALGRFWQLSTIQLDFFMPINFDLTYVDSDGKKSRPVILHRAIYGSYERFIAILLEHFNGKMPTWLSPVQTYVVPVSENYNDYASYVHSELVKNHIRSKLDLSGNTISKKIKLIRPMRVSYIIVVGEKEKISNTVSVRNRKDKTRSYNLQDFISKITMEIKNRSIDQLF</sequence>
<keyword evidence="9 12" id="KW-0648">Protein biosynthesis</keyword>
<dbReference type="PANTHER" id="PTHR11451">
    <property type="entry name" value="THREONINE-TRNA LIGASE"/>
    <property type="match status" value="1"/>
</dbReference>
<comment type="subcellular location">
    <subcellularLocation>
        <location evidence="1 12">Cytoplasm</location>
    </subcellularLocation>
</comment>
<organism evidence="14 15">
    <name type="scientific">Acidiplasma aeolicum</name>
    <dbReference type="NCBI Taxonomy" id="507754"/>
    <lineage>
        <taxon>Archaea</taxon>
        <taxon>Methanobacteriati</taxon>
        <taxon>Thermoplasmatota</taxon>
        <taxon>Thermoplasmata</taxon>
        <taxon>Thermoplasmatales</taxon>
        <taxon>Ferroplasmaceae</taxon>
        <taxon>Acidiplasma</taxon>
    </lineage>
</organism>
<dbReference type="SMART" id="SM00863">
    <property type="entry name" value="tRNA_SAD"/>
    <property type="match status" value="1"/>
</dbReference>
<name>A0A0Q1B1Z2_9ARCH</name>
<keyword evidence="15" id="KW-1185">Reference proteome</keyword>
<keyword evidence="3 12" id="KW-0820">tRNA-binding</keyword>
<comment type="caution">
    <text evidence="12">Lacks conserved residue(s) required for the propagation of feature annotation.</text>
</comment>
<dbReference type="GO" id="GO:0002161">
    <property type="term" value="F:aminoacyl-tRNA deacylase activity"/>
    <property type="evidence" value="ECO:0007669"/>
    <property type="project" value="UniProtKB-ARBA"/>
</dbReference>
<gene>
    <name evidence="12" type="primary">thrS</name>
    <name evidence="14" type="ORF">AOG54_06450</name>
</gene>
<dbReference type="Gene3D" id="3.40.50.800">
    <property type="entry name" value="Anticodon-binding domain"/>
    <property type="match status" value="1"/>
</dbReference>
<keyword evidence="8 12" id="KW-0067">ATP-binding</keyword>
<keyword evidence="12" id="KW-0694">RNA-binding</keyword>
<dbReference type="GO" id="GO:0004829">
    <property type="term" value="F:threonine-tRNA ligase activity"/>
    <property type="evidence" value="ECO:0007669"/>
    <property type="project" value="UniProtKB-UniRule"/>
</dbReference>
<dbReference type="GO" id="GO:0006435">
    <property type="term" value="P:threonyl-tRNA aminoacylation"/>
    <property type="evidence" value="ECO:0007669"/>
    <property type="project" value="UniProtKB-UniRule"/>
</dbReference>
<dbReference type="PROSITE" id="PS50862">
    <property type="entry name" value="AA_TRNA_LIGASE_II"/>
    <property type="match status" value="1"/>
</dbReference>
<comment type="catalytic activity">
    <reaction evidence="11 12">
        <text>tRNA(Thr) + L-threonine + ATP = L-threonyl-tRNA(Thr) + AMP + diphosphate + H(+)</text>
        <dbReference type="Rhea" id="RHEA:24624"/>
        <dbReference type="Rhea" id="RHEA-COMP:9670"/>
        <dbReference type="Rhea" id="RHEA-COMP:9704"/>
        <dbReference type="ChEBI" id="CHEBI:15378"/>
        <dbReference type="ChEBI" id="CHEBI:30616"/>
        <dbReference type="ChEBI" id="CHEBI:33019"/>
        <dbReference type="ChEBI" id="CHEBI:57926"/>
        <dbReference type="ChEBI" id="CHEBI:78442"/>
        <dbReference type="ChEBI" id="CHEBI:78534"/>
        <dbReference type="ChEBI" id="CHEBI:456215"/>
        <dbReference type="EC" id="6.1.1.3"/>
    </reaction>
</comment>
<dbReference type="EMBL" id="LKBG01000276">
    <property type="protein sequence ID" value="KQB33795.1"/>
    <property type="molecule type" value="Genomic_DNA"/>
</dbReference>
<dbReference type="InterPro" id="IPR002320">
    <property type="entry name" value="Thr-tRNA-ligase_IIa"/>
</dbReference>
<dbReference type="Pfam" id="PF07973">
    <property type="entry name" value="tRNA_SAD"/>
    <property type="match status" value="1"/>
</dbReference>
<dbReference type="InterPro" id="IPR012947">
    <property type="entry name" value="tRNA_SAD"/>
</dbReference>
<dbReference type="FunFam" id="3.30.980.10:FF:000005">
    <property type="entry name" value="Threonyl-tRNA synthetase, mitochondrial"/>
    <property type="match status" value="1"/>
</dbReference>
<dbReference type="Pfam" id="PF00587">
    <property type="entry name" value="tRNA-synt_2b"/>
    <property type="match status" value="1"/>
</dbReference>
<dbReference type="InterPro" id="IPR033728">
    <property type="entry name" value="ThrRS_core"/>
</dbReference>
<dbReference type="PRINTS" id="PR01047">
    <property type="entry name" value="TRNASYNTHTHR"/>
</dbReference>
<dbReference type="RefSeq" id="WP_052656785.1">
    <property type="nucleotide sequence ID" value="NZ_JBBYJF010000003.1"/>
</dbReference>
<dbReference type="InterPro" id="IPR002314">
    <property type="entry name" value="aa-tRNA-synt_IIb"/>
</dbReference>
<dbReference type="GO" id="GO:0005737">
    <property type="term" value="C:cytoplasm"/>
    <property type="evidence" value="ECO:0007669"/>
    <property type="project" value="UniProtKB-SubCell"/>
</dbReference>
<evidence type="ECO:0000256" key="1">
    <source>
        <dbReference type="ARBA" id="ARBA00004496"/>
    </source>
</evidence>
<dbReference type="GeneID" id="84222166"/>
<comment type="caution">
    <text evidence="14">The sequence shown here is derived from an EMBL/GenBank/DDBJ whole genome shotgun (WGS) entry which is preliminary data.</text>
</comment>
<evidence type="ECO:0000256" key="10">
    <source>
        <dbReference type="ARBA" id="ARBA00023146"/>
    </source>
</evidence>
<dbReference type="PANTHER" id="PTHR11451:SF44">
    <property type="entry name" value="THREONINE--TRNA LIGASE, CHLOROPLASTIC_MITOCHONDRIAL 2"/>
    <property type="match status" value="1"/>
</dbReference>
<dbReference type="Proteomes" id="UP000050320">
    <property type="component" value="Unassembled WGS sequence"/>
</dbReference>
<keyword evidence="4 12" id="KW-0436">Ligase</keyword>
<evidence type="ECO:0000313" key="15">
    <source>
        <dbReference type="Proteomes" id="UP000050320"/>
    </source>
</evidence>
<reference evidence="14 15" key="1">
    <citation type="submission" date="2015-09" db="EMBL/GenBank/DDBJ databases">
        <title>Heavy metals and arsenic resistance mechanisms in polyextremophilic archaea of the family Ferroplasmaceae.</title>
        <authorList>
            <person name="Bulaev A.G."/>
            <person name="Kanygina A.V."/>
        </authorList>
    </citation>
    <scope>NUCLEOTIDE SEQUENCE [LARGE SCALE GENOMIC DNA]</scope>
    <source>
        <strain evidence="14 15">VT</strain>
    </source>
</reference>
<dbReference type="Gene3D" id="3.30.54.20">
    <property type="match status" value="1"/>
</dbReference>
<dbReference type="EC" id="6.1.1.3" evidence="12"/>